<dbReference type="GeneID" id="4907317"/>
<keyword evidence="2" id="KW-1185">Reference proteome</keyword>
<reference evidence="2" key="1">
    <citation type="journal article" date="2009" name="BMC Genomics">
        <title>The complete genome sequence of Staphylothermus marinus reveals differences in sulfur metabolism among heterotrophic Crenarchaeota.</title>
        <authorList>
            <person name="Anderson I.J."/>
            <person name="Dharmarajan L."/>
            <person name="Rodriguez J."/>
            <person name="Hooper S."/>
            <person name="Porat I."/>
            <person name="Ulrich L.E."/>
            <person name="Elkins J.G."/>
            <person name="Mavromatis K."/>
            <person name="Sun H."/>
            <person name="Land M."/>
            <person name="Lapidus A."/>
            <person name="Lucas S."/>
            <person name="Barry K."/>
            <person name="Huber H."/>
            <person name="Zhulin I.B."/>
            <person name="Whitman W.B."/>
            <person name="Mukhopadhyay B."/>
            <person name="Woese C."/>
            <person name="Bristow J."/>
            <person name="Kyrpides N."/>
        </authorList>
    </citation>
    <scope>NUCLEOTIDE SEQUENCE [LARGE SCALE GENOMIC DNA]</scope>
    <source>
        <strain evidence="2">ATCC 43588 / DSM 3639 / JCM 9404 / F1</strain>
    </source>
</reference>
<dbReference type="STRING" id="399550.Smar_0359"/>
<proteinExistence type="predicted"/>
<protein>
    <submittedName>
        <fullName evidence="1">Uncharacterized protein</fullName>
    </submittedName>
</protein>
<organism evidence="1 2">
    <name type="scientific">Staphylothermus marinus (strain ATCC 43588 / DSM 3639 / JCM 9404 / F1)</name>
    <dbReference type="NCBI Taxonomy" id="399550"/>
    <lineage>
        <taxon>Archaea</taxon>
        <taxon>Thermoproteota</taxon>
        <taxon>Thermoprotei</taxon>
        <taxon>Desulfurococcales</taxon>
        <taxon>Desulfurococcaceae</taxon>
        <taxon>Staphylothermus</taxon>
    </lineage>
</organism>
<name>A3DLG1_STAMF</name>
<dbReference type="EMBL" id="CP000575">
    <property type="protein sequence ID" value="ABN69471.1"/>
    <property type="molecule type" value="Genomic_DNA"/>
</dbReference>
<dbReference type="AlphaFoldDB" id="A3DLG1"/>
<evidence type="ECO:0000313" key="2">
    <source>
        <dbReference type="Proteomes" id="UP000000254"/>
    </source>
</evidence>
<dbReference type="Proteomes" id="UP000000254">
    <property type="component" value="Chromosome"/>
</dbReference>
<dbReference type="KEGG" id="smr:Smar_0359"/>
<evidence type="ECO:0000313" key="1">
    <source>
        <dbReference type="EMBL" id="ABN69471.1"/>
    </source>
</evidence>
<accession>A3DLG1</accession>
<gene>
    <name evidence="1" type="ordered locus">Smar_0359</name>
</gene>
<reference evidence="1 2" key="2">
    <citation type="journal article" date="2009" name="Stand. Genomic Sci.">
        <title>Complete genome sequence of Staphylothermus marinus Stetter and Fiala 1986 type strain F1.</title>
        <authorList>
            <person name="Anderson I.J."/>
            <person name="Sun H."/>
            <person name="Lapidus A."/>
            <person name="Copeland A."/>
            <person name="Glavina Del Rio T."/>
            <person name="Tice H."/>
            <person name="Dalin E."/>
            <person name="Lucas S."/>
            <person name="Barry K."/>
            <person name="Land M."/>
            <person name="Richardson P."/>
            <person name="Huber H."/>
            <person name="Kyrpides N.C."/>
        </authorList>
    </citation>
    <scope>NUCLEOTIDE SEQUENCE [LARGE SCALE GENOMIC DNA]</scope>
    <source>
        <strain evidence="2">ATCC 43588 / DSM 3639 / JCM 9404 / F1</strain>
    </source>
</reference>
<sequence>MAEHRRITIIVKGKNTYDKWTLTQWIYEIKDILEEEYNIEISVQEETTNDEYPIIAVEGIDVYEGLPGEEGYLIEILKKVLDEILQRKTKQDMEI</sequence>
<dbReference type="HOGENOM" id="CLU_2366339_0_0_2"/>
<dbReference type="OrthoDB" id="384593at2157"/>
<dbReference type="RefSeq" id="WP_011838662.1">
    <property type="nucleotide sequence ID" value="NC_009033.1"/>
</dbReference>
<dbReference type="eggNOG" id="arCOG06992">
    <property type="taxonomic scope" value="Archaea"/>
</dbReference>